<organism evidence="2 3">
    <name type="scientific">Kibdelosporangium aridum</name>
    <dbReference type="NCBI Taxonomy" id="2030"/>
    <lineage>
        <taxon>Bacteria</taxon>
        <taxon>Bacillati</taxon>
        <taxon>Actinomycetota</taxon>
        <taxon>Actinomycetes</taxon>
        <taxon>Pseudonocardiales</taxon>
        <taxon>Pseudonocardiaceae</taxon>
        <taxon>Kibdelosporangium</taxon>
    </lineage>
</organism>
<name>A0A428YM18_KIBAR</name>
<dbReference type="AlphaFoldDB" id="A0A428YM18"/>
<sequence length="218" mass="23064">MGSTSRTSRLPSAGPRVLRLVAMAMVAGLVLTGCTESQTGAPVPAGPASAPGGAPAGGGQPTVSIPPRPRDISLEGVDPCKLFTQAQLDQLKITRARNLVQDKDTFKGAPLCAMDGAQDRTFFGYSAWLVTTEGMDLWLTGKRNAEAKLVSVDGFPAATYHLRGTSTFHCWTSVGVANGQQLAVEFTPVTRSVFSQDQMCQKSEEAATFAMQTLKTLK</sequence>
<dbReference type="OrthoDB" id="3700944at2"/>
<dbReference type="Pfam" id="PF12079">
    <property type="entry name" value="DUF3558"/>
    <property type="match status" value="1"/>
</dbReference>
<evidence type="ECO:0008006" key="4">
    <source>
        <dbReference type="Google" id="ProtNLM"/>
    </source>
</evidence>
<evidence type="ECO:0000313" key="2">
    <source>
        <dbReference type="EMBL" id="RSM68904.1"/>
    </source>
</evidence>
<dbReference type="InterPro" id="IPR024520">
    <property type="entry name" value="DUF3558"/>
</dbReference>
<reference evidence="2 3" key="1">
    <citation type="submission" date="2018-05" db="EMBL/GenBank/DDBJ databases">
        <title>Evolution of GPA BGCs.</title>
        <authorList>
            <person name="Waglechner N."/>
            <person name="Wright G.D."/>
        </authorList>
    </citation>
    <scope>NUCLEOTIDE SEQUENCE [LARGE SCALE GENOMIC DNA]</scope>
    <source>
        <strain evidence="2 3">A82846</strain>
    </source>
</reference>
<dbReference type="EMBL" id="QHKI01000073">
    <property type="protein sequence ID" value="RSM68904.1"/>
    <property type="molecule type" value="Genomic_DNA"/>
</dbReference>
<comment type="caution">
    <text evidence="2">The sequence shown here is derived from an EMBL/GenBank/DDBJ whole genome shotgun (WGS) entry which is preliminary data.</text>
</comment>
<proteinExistence type="predicted"/>
<evidence type="ECO:0000313" key="3">
    <source>
        <dbReference type="Proteomes" id="UP000287547"/>
    </source>
</evidence>
<dbReference type="PROSITE" id="PS51257">
    <property type="entry name" value="PROKAR_LIPOPROTEIN"/>
    <property type="match status" value="1"/>
</dbReference>
<dbReference type="Proteomes" id="UP000287547">
    <property type="component" value="Unassembled WGS sequence"/>
</dbReference>
<evidence type="ECO:0000256" key="1">
    <source>
        <dbReference type="SAM" id="MobiDB-lite"/>
    </source>
</evidence>
<feature type="region of interest" description="Disordered" evidence="1">
    <location>
        <begin position="40"/>
        <end position="69"/>
    </location>
</feature>
<protein>
    <recommendedName>
        <fullName evidence="4">DUF3558 domain-containing protein</fullName>
    </recommendedName>
</protein>
<gene>
    <name evidence="2" type="ORF">DMH04_46840</name>
</gene>
<accession>A0A428YM18</accession>
<feature type="compositionally biased region" description="Low complexity" evidence="1">
    <location>
        <begin position="40"/>
        <end position="53"/>
    </location>
</feature>